<keyword evidence="3" id="KW-0966">Cell projection</keyword>
<dbReference type="GO" id="GO:0044781">
    <property type="term" value="P:bacterial-type flagellum organization"/>
    <property type="evidence" value="ECO:0007669"/>
    <property type="project" value="UniProtKB-KW"/>
</dbReference>
<evidence type="ECO:0000313" key="4">
    <source>
        <dbReference type="Proteomes" id="UP000228528"/>
    </source>
</evidence>
<dbReference type="Pfam" id="PF13144">
    <property type="entry name" value="ChapFlgA"/>
    <property type="match status" value="1"/>
</dbReference>
<proteinExistence type="inferred from homology"/>
<keyword evidence="3" id="KW-0282">Flagellum</keyword>
<comment type="similarity">
    <text evidence="1">Belongs to the FlgA family.</text>
</comment>
<dbReference type="NCBIfam" id="TIGR03170">
    <property type="entry name" value="flgA_cterm"/>
    <property type="match status" value="1"/>
</dbReference>
<comment type="caution">
    <text evidence="3">The sequence shown here is derived from an EMBL/GenBank/DDBJ whole genome shotgun (WGS) entry which is preliminary data.</text>
</comment>
<keyword evidence="1" id="KW-1005">Bacterial flagellum biogenesis</keyword>
<dbReference type="InterPro" id="IPR017585">
    <property type="entry name" value="SAF_FlgA"/>
</dbReference>
<comment type="subcellular location">
    <subcellularLocation>
        <location evidence="1">Periplasm</location>
    </subcellularLocation>
</comment>
<protein>
    <recommendedName>
        <fullName evidence="1">Flagella basal body P-ring formation protein FlgA</fullName>
    </recommendedName>
</protein>
<feature type="non-terminal residue" evidence="3">
    <location>
        <position position="1"/>
    </location>
</feature>
<comment type="function">
    <text evidence="1">Involved in the assembly process of the P-ring formation. It may associate with FlgF on the rod constituting a structure essential for the P-ring assembly or may act as a modulator protein for the P-ring assembly.</text>
</comment>
<sequence>LGQPLTRNILTPKKLVNYGDTIEVIFEKYNMKINLQVMARQSGKLGDKISLFNPKSKKMFTGKIVDFKKVMVDI</sequence>
<dbReference type="Gene3D" id="2.30.30.760">
    <property type="match status" value="1"/>
</dbReference>
<gene>
    <name evidence="3" type="primary">flgA</name>
    <name evidence="3" type="ORF">COU30_01660</name>
</gene>
<name>A0A2M6P1L3_9BACT</name>
<dbReference type="Proteomes" id="UP000228528">
    <property type="component" value="Unassembled WGS sequence"/>
</dbReference>
<dbReference type="GO" id="GO:0042597">
    <property type="term" value="C:periplasmic space"/>
    <property type="evidence" value="ECO:0007669"/>
    <property type="project" value="UniProtKB-SubCell"/>
</dbReference>
<organism evidence="3 4">
    <name type="scientific">Candidatus Magasanikbacteria bacterium CG10_big_fil_rev_8_21_14_0_10_38_6</name>
    <dbReference type="NCBI Taxonomy" id="1974647"/>
    <lineage>
        <taxon>Bacteria</taxon>
        <taxon>Candidatus Magasanikiibacteriota</taxon>
    </lineage>
</organism>
<evidence type="ECO:0000313" key="3">
    <source>
        <dbReference type="EMBL" id="PIR77587.1"/>
    </source>
</evidence>
<accession>A0A2M6P1L3</accession>
<evidence type="ECO:0000259" key="2">
    <source>
        <dbReference type="Pfam" id="PF13144"/>
    </source>
</evidence>
<evidence type="ECO:0000256" key="1">
    <source>
        <dbReference type="RuleBase" id="RU362063"/>
    </source>
</evidence>
<keyword evidence="3" id="KW-0969">Cilium</keyword>
<keyword evidence="1" id="KW-0574">Periplasm</keyword>
<feature type="domain" description="Flagella basal body P-ring formation protein FlgA SAF" evidence="2">
    <location>
        <begin position="2"/>
        <end position="72"/>
    </location>
</feature>
<dbReference type="EMBL" id="PFBW01000070">
    <property type="protein sequence ID" value="PIR77587.1"/>
    <property type="molecule type" value="Genomic_DNA"/>
</dbReference>
<dbReference type="AlphaFoldDB" id="A0A2M6P1L3"/>
<reference evidence="4" key="1">
    <citation type="submission" date="2017-09" db="EMBL/GenBank/DDBJ databases">
        <title>Depth-based differentiation of microbial function through sediment-hosted aquifers and enrichment of novel symbionts in the deep terrestrial subsurface.</title>
        <authorList>
            <person name="Probst A.J."/>
            <person name="Ladd B."/>
            <person name="Jarett J.K."/>
            <person name="Geller-Mcgrath D.E."/>
            <person name="Sieber C.M.K."/>
            <person name="Emerson J.B."/>
            <person name="Anantharaman K."/>
            <person name="Thomas B.C."/>
            <person name="Malmstrom R."/>
            <person name="Stieglmeier M."/>
            <person name="Klingl A."/>
            <person name="Woyke T."/>
            <person name="Ryan C.M."/>
            <person name="Banfield J.F."/>
        </authorList>
    </citation>
    <scope>NUCLEOTIDE SEQUENCE [LARGE SCALE GENOMIC DNA]</scope>
</reference>